<feature type="domain" description="DAC" evidence="11">
    <location>
        <begin position="81"/>
        <end position="248"/>
    </location>
</feature>
<dbReference type="InterPro" id="IPR036888">
    <property type="entry name" value="DNA_integrity_DisA_N_sf"/>
</dbReference>
<feature type="transmembrane region" description="Helical" evidence="10">
    <location>
        <begin position="60"/>
        <end position="80"/>
    </location>
</feature>
<evidence type="ECO:0000256" key="8">
    <source>
        <dbReference type="ARBA" id="ARBA00022989"/>
    </source>
</evidence>
<evidence type="ECO:0000256" key="2">
    <source>
        <dbReference type="ARBA" id="ARBA00022475"/>
    </source>
</evidence>
<evidence type="ECO:0000259" key="11">
    <source>
        <dbReference type="PROSITE" id="PS51794"/>
    </source>
</evidence>
<dbReference type="PANTHER" id="PTHR34185:SF1">
    <property type="entry name" value="DIADENYLATE CYCLASE"/>
    <property type="match status" value="1"/>
</dbReference>
<keyword evidence="7 10" id="KW-0067">ATP-binding</keyword>
<keyword evidence="6 10" id="KW-0547">Nucleotide-binding</keyword>
<keyword evidence="4 10" id="KW-0812">Transmembrane</keyword>
<dbReference type="Gene3D" id="3.40.1700.10">
    <property type="entry name" value="DNA integrity scanning protein, DisA, N-terminal domain"/>
    <property type="match status" value="1"/>
</dbReference>
<proteinExistence type="inferred from homology"/>
<keyword evidence="5 10" id="KW-0548">Nucleotidyltransferase</keyword>
<evidence type="ECO:0000256" key="7">
    <source>
        <dbReference type="ARBA" id="ARBA00022840"/>
    </source>
</evidence>
<dbReference type="InterPro" id="IPR050338">
    <property type="entry name" value="DisA"/>
</dbReference>
<dbReference type="AlphaFoldDB" id="A0A8J2TUA6"/>
<keyword evidence="8 10" id="KW-1133">Transmembrane helix</keyword>
<dbReference type="EC" id="2.7.7.85" evidence="10"/>
<feature type="transmembrane region" description="Helical" evidence="10">
    <location>
        <begin position="35"/>
        <end position="54"/>
    </location>
</feature>
<evidence type="ECO:0000313" key="12">
    <source>
        <dbReference type="EMBL" id="GFZ94459.1"/>
    </source>
</evidence>
<sequence length="260" mass="29167">MDKFNFWDFGVIDFIDVFLVAILLYYIYKLIKGTVAINIFIGIIIIFLAWKLTVFLKMGLLSQIFSGFMDVGIIALIVVFQPEIRKFLLMVGSTNLSSKRKFLSQLKFLKTEEQNQTDIDCIIAACTKMGSTKTGALIVLERSNNLDFLTGTGDEMNIGVTQPIIESIFFKNSPLHDGAIVIENNIVKATRVILPVNNEKNIPQRFGLRHRAAVGITEKTDALAIVVSEETGQISYIKNGEFVMFKDTIELSELVKKDLA</sequence>
<keyword evidence="2 10" id="KW-1003">Cell membrane</keyword>
<keyword evidence="9 10" id="KW-0472">Membrane</keyword>
<comment type="caution">
    <text evidence="12">The sequence shown here is derived from an EMBL/GenBank/DDBJ whole genome shotgun (WGS) entry which is preliminary data.</text>
</comment>
<dbReference type="PIRSF" id="PIRSF004793">
    <property type="entry name" value="UCP004793"/>
    <property type="match status" value="1"/>
</dbReference>
<dbReference type="Pfam" id="PF19293">
    <property type="entry name" value="CdaA_N"/>
    <property type="match status" value="1"/>
</dbReference>
<feature type="transmembrane region" description="Helical" evidence="10">
    <location>
        <begin position="6"/>
        <end position="28"/>
    </location>
</feature>
<dbReference type="RefSeq" id="WP_188607015.1">
    <property type="nucleotide sequence ID" value="NZ_BMIC01000012.1"/>
</dbReference>
<comment type="caution">
    <text evidence="10">Lacks conserved residue(s) required for the propagation of feature annotation.</text>
</comment>
<dbReference type="EMBL" id="BMIC01000012">
    <property type="protein sequence ID" value="GFZ94459.1"/>
    <property type="molecule type" value="Genomic_DNA"/>
</dbReference>
<comment type="catalytic activity">
    <reaction evidence="1 10">
        <text>2 ATP = 3',3'-c-di-AMP + 2 diphosphate</text>
        <dbReference type="Rhea" id="RHEA:35655"/>
        <dbReference type="ChEBI" id="CHEBI:30616"/>
        <dbReference type="ChEBI" id="CHEBI:33019"/>
        <dbReference type="ChEBI" id="CHEBI:71500"/>
        <dbReference type="EC" id="2.7.7.85"/>
    </reaction>
</comment>
<evidence type="ECO:0000256" key="9">
    <source>
        <dbReference type="ARBA" id="ARBA00023136"/>
    </source>
</evidence>
<evidence type="ECO:0000256" key="10">
    <source>
        <dbReference type="HAMAP-Rule" id="MF_01499"/>
    </source>
</evidence>
<dbReference type="InterPro" id="IPR003390">
    <property type="entry name" value="DNA_integrity_scan_DisA_N"/>
</dbReference>
<evidence type="ECO:0000313" key="13">
    <source>
        <dbReference type="Proteomes" id="UP000598120"/>
    </source>
</evidence>
<dbReference type="InterPro" id="IPR014046">
    <property type="entry name" value="C-di-AMP_synthase"/>
</dbReference>
<evidence type="ECO:0000256" key="5">
    <source>
        <dbReference type="ARBA" id="ARBA00022695"/>
    </source>
</evidence>
<organism evidence="12 13">
    <name type="scientific">Aquaticitalea lipolytica</name>
    <dbReference type="NCBI Taxonomy" id="1247562"/>
    <lineage>
        <taxon>Bacteria</taxon>
        <taxon>Pseudomonadati</taxon>
        <taxon>Bacteroidota</taxon>
        <taxon>Flavobacteriia</taxon>
        <taxon>Flavobacteriales</taxon>
        <taxon>Flavobacteriaceae</taxon>
        <taxon>Aquaticitalea</taxon>
    </lineage>
</organism>
<accession>A0A8J2TUA6</accession>
<name>A0A8J2TUA6_9FLAO</name>
<dbReference type="InterPro" id="IPR045585">
    <property type="entry name" value="CdaA_N"/>
</dbReference>
<dbReference type="Pfam" id="PF02457">
    <property type="entry name" value="DAC"/>
    <property type="match status" value="1"/>
</dbReference>
<dbReference type="Proteomes" id="UP000598120">
    <property type="component" value="Unassembled WGS sequence"/>
</dbReference>
<dbReference type="PROSITE" id="PS51794">
    <property type="entry name" value="DAC"/>
    <property type="match status" value="1"/>
</dbReference>
<comment type="similarity">
    <text evidence="10">Belongs to the adenylate cyclase family. DacA/CdaA subfamily.</text>
</comment>
<comment type="function">
    <text evidence="10">Catalyzes the condensation of 2 ATP molecules into cyclic di-AMP (c-di-AMP), a second messenger used to regulate differing processes in different bacteria.</text>
</comment>
<dbReference type="GO" id="GO:0004016">
    <property type="term" value="F:adenylate cyclase activity"/>
    <property type="evidence" value="ECO:0007669"/>
    <property type="project" value="UniProtKB-UniRule"/>
</dbReference>
<dbReference type="GO" id="GO:0005524">
    <property type="term" value="F:ATP binding"/>
    <property type="evidence" value="ECO:0007669"/>
    <property type="project" value="UniProtKB-UniRule"/>
</dbReference>
<dbReference type="GO" id="GO:0006171">
    <property type="term" value="P:cAMP biosynthetic process"/>
    <property type="evidence" value="ECO:0007669"/>
    <property type="project" value="InterPro"/>
</dbReference>
<reference evidence="12 13" key="1">
    <citation type="journal article" date="2014" name="Int. J. Syst. Evol. Microbiol.">
        <title>Complete genome sequence of Corynebacterium casei LMG S-19264T (=DSM 44701T), isolated from a smear-ripened cheese.</title>
        <authorList>
            <consortium name="US DOE Joint Genome Institute (JGI-PGF)"/>
            <person name="Walter F."/>
            <person name="Albersmeier A."/>
            <person name="Kalinowski J."/>
            <person name="Ruckert C."/>
        </authorList>
    </citation>
    <scope>NUCLEOTIDE SEQUENCE [LARGE SCALE GENOMIC DNA]</scope>
    <source>
        <strain evidence="12 13">CGMCC 1.15295</strain>
    </source>
</reference>
<keyword evidence="13" id="KW-1185">Reference proteome</keyword>
<comment type="subunit">
    <text evidence="10">Probably a homodimer.</text>
</comment>
<dbReference type="InterPro" id="IPR034701">
    <property type="entry name" value="CdaA"/>
</dbReference>
<evidence type="ECO:0000256" key="1">
    <source>
        <dbReference type="ARBA" id="ARBA00000877"/>
    </source>
</evidence>
<evidence type="ECO:0000256" key="4">
    <source>
        <dbReference type="ARBA" id="ARBA00022692"/>
    </source>
</evidence>
<gene>
    <name evidence="10" type="primary">dacA</name>
    <name evidence="12" type="ORF">GCM10011531_27800</name>
</gene>
<evidence type="ECO:0000256" key="6">
    <source>
        <dbReference type="ARBA" id="ARBA00022741"/>
    </source>
</evidence>
<dbReference type="PANTHER" id="PTHR34185">
    <property type="entry name" value="DIADENYLATE CYCLASE"/>
    <property type="match status" value="1"/>
</dbReference>
<dbReference type="GO" id="GO:0106408">
    <property type="term" value="F:diadenylate cyclase activity"/>
    <property type="evidence" value="ECO:0007669"/>
    <property type="project" value="UniProtKB-EC"/>
</dbReference>
<dbReference type="SUPFAM" id="SSF143597">
    <property type="entry name" value="YojJ-like"/>
    <property type="match status" value="1"/>
</dbReference>
<keyword evidence="3 10" id="KW-0808">Transferase</keyword>
<protein>
    <recommendedName>
        <fullName evidence="10">Diadenylate cyclase</fullName>
        <shortName evidence="10">DAC</shortName>
        <ecNumber evidence="10">2.7.7.85</ecNumber>
    </recommendedName>
    <alternativeName>
        <fullName evidence="10">Cyclic-di-AMP synthase</fullName>
        <shortName evidence="10">c-di-AMP synthase</shortName>
    </alternativeName>
</protein>
<evidence type="ECO:0000256" key="3">
    <source>
        <dbReference type="ARBA" id="ARBA00022679"/>
    </source>
</evidence>
<dbReference type="HAMAP" id="MF_01499">
    <property type="entry name" value="DacA"/>
    <property type="match status" value="1"/>
</dbReference>